<keyword evidence="10 15" id="KW-0067">ATP-binding</keyword>
<keyword evidence="7" id="KW-0479">Metal-binding</keyword>
<feature type="domain" description="HD/PDEase" evidence="16">
    <location>
        <begin position="192"/>
        <end position="319"/>
    </location>
</feature>
<dbReference type="SUPFAM" id="SSF52374">
    <property type="entry name" value="Nucleotidylyl transferase"/>
    <property type="match status" value="1"/>
</dbReference>
<dbReference type="Gene3D" id="3.40.50.620">
    <property type="entry name" value="HUPs"/>
    <property type="match status" value="1"/>
</dbReference>
<comment type="catalytic activity">
    <reaction evidence="14">
        <text>P(1),P(4)-bis(5'-adenosyl) tetraphosphate + H2O = 2 ADP + 2 H(+)</text>
        <dbReference type="Rhea" id="RHEA:24252"/>
        <dbReference type="ChEBI" id="CHEBI:15377"/>
        <dbReference type="ChEBI" id="CHEBI:15378"/>
        <dbReference type="ChEBI" id="CHEBI:58141"/>
        <dbReference type="ChEBI" id="CHEBI:456216"/>
        <dbReference type="EC" id="3.6.1.41"/>
    </reaction>
</comment>
<dbReference type="GO" id="GO:0005524">
    <property type="term" value="F:ATP binding"/>
    <property type="evidence" value="ECO:0007669"/>
    <property type="project" value="UniProtKB-KW"/>
</dbReference>
<evidence type="ECO:0000256" key="10">
    <source>
        <dbReference type="ARBA" id="ARBA00022840"/>
    </source>
</evidence>
<name>A0A7M1XKK6_9SPIR</name>
<dbReference type="InterPro" id="IPR005248">
    <property type="entry name" value="NadD/NMNAT"/>
</dbReference>
<evidence type="ECO:0000256" key="1">
    <source>
        <dbReference type="ARBA" id="ARBA00002324"/>
    </source>
</evidence>
<proteinExistence type="inferred from homology"/>
<dbReference type="Pfam" id="PF01966">
    <property type="entry name" value="HD"/>
    <property type="match status" value="1"/>
</dbReference>
<gene>
    <name evidence="15" type="primary">nadD</name>
    <name evidence="17" type="ORF">DYE49_04270</name>
</gene>
<dbReference type="InterPro" id="IPR014729">
    <property type="entry name" value="Rossmann-like_a/b/a_fold"/>
</dbReference>
<keyword evidence="5 15" id="KW-0808">Transferase</keyword>
<dbReference type="PANTHER" id="PTHR39321:SF3">
    <property type="entry name" value="PHOSPHOPANTETHEINE ADENYLYLTRANSFERASE"/>
    <property type="match status" value="1"/>
</dbReference>
<dbReference type="EMBL" id="CP031517">
    <property type="protein sequence ID" value="QOS39720.1"/>
    <property type="molecule type" value="Genomic_DNA"/>
</dbReference>
<dbReference type="SUPFAM" id="SSF109604">
    <property type="entry name" value="HD-domain/PDEase-like"/>
    <property type="match status" value="1"/>
</dbReference>
<evidence type="ECO:0000256" key="12">
    <source>
        <dbReference type="ARBA" id="ARBA00023027"/>
    </source>
</evidence>
<dbReference type="GO" id="GO:0009435">
    <property type="term" value="P:NAD+ biosynthetic process"/>
    <property type="evidence" value="ECO:0007669"/>
    <property type="project" value="UniProtKB-UniRule"/>
</dbReference>
<evidence type="ECO:0000259" key="16">
    <source>
        <dbReference type="SMART" id="SM00471"/>
    </source>
</evidence>
<dbReference type="GO" id="GO:0008803">
    <property type="term" value="F:bis(5'-nucleosyl)-tetraphosphatase (symmetrical) activity"/>
    <property type="evidence" value="ECO:0007669"/>
    <property type="project" value="UniProtKB-EC"/>
</dbReference>
<evidence type="ECO:0000313" key="17">
    <source>
        <dbReference type="EMBL" id="QOS39720.1"/>
    </source>
</evidence>
<evidence type="ECO:0000256" key="8">
    <source>
        <dbReference type="ARBA" id="ARBA00022741"/>
    </source>
</evidence>
<dbReference type="Proteomes" id="UP000593591">
    <property type="component" value="Chromosome"/>
</dbReference>
<keyword evidence="6 15" id="KW-0548">Nucleotidyltransferase</keyword>
<protein>
    <recommendedName>
        <fullName evidence="15">Probable nicotinate-nucleotide adenylyltransferase</fullName>
        <ecNumber evidence="15">2.7.7.18</ecNumber>
    </recommendedName>
    <alternativeName>
        <fullName evidence="15">Deamido-NAD(+) diphosphorylase</fullName>
    </alternativeName>
    <alternativeName>
        <fullName evidence="15">Deamido-NAD(+) pyrophosphorylase</fullName>
    </alternativeName>
    <alternativeName>
        <fullName evidence="15">Nicotinate mononucleotide adenylyltransferase</fullName>
        <shortName evidence="15">NaMN adenylyltransferase</shortName>
    </alternativeName>
</protein>
<dbReference type="CDD" id="cd00077">
    <property type="entry name" value="HDc"/>
    <property type="match status" value="1"/>
</dbReference>
<comment type="similarity">
    <text evidence="3 15">Belongs to the NadD family.</text>
</comment>
<keyword evidence="8 15" id="KW-0547">Nucleotide-binding</keyword>
<dbReference type="HAMAP" id="MF_00244">
    <property type="entry name" value="NaMN_adenylyltr"/>
    <property type="match status" value="1"/>
</dbReference>
<evidence type="ECO:0000256" key="11">
    <source>
        <dbReference type="ARBA" id="ARBA00023004"/>
    </source>
</evidence>
<evidence type="ECO:0000256" key="6">
    <source>
        <dbReference type="ARBA" id="ARBA00022695"/>
    </source>
</evidence>
<dbReference type="InterPro" id="IPR003607">
    <property type="entry name" value="HD/PDEase_dom"/>
</dbReference>
<dbReference type="InterPro" id="IPR004821">
    <property type="entry name" value="Cyt_trans-like"/>
</dbReference>
<organism evidence="17 18">
    <name type="scientific">Treponema rectale</name>
    <dbReference type="NCBI Taxonomy" id="744512"/>
    <lineage>
        <taxon>Bacteria</taxon>
        <taxon>Pseudomonadati</taxon>
        <taxon>Spirochaetota</taxon>
        <taxon>Spirochaetia</taxon>
        <taxon>Spirochaetales</taxon>
        <taxon>Treponemataceae</taxon>
        <taxon>Treponema</taxon>
    </lineage>
</organism>
<dbReference type="PANTHER" id="PTHR39321">
    <property type="entry name" value="NICOTINATE-NUCLEOTIDE ADENYLYLTRANSFERASE-RELATED"/>
    <property type="match status" value="1"/>
</dbReference>
<evidence type="ECO:0000256" key="9">
    <source>
        <dbReference type="ARBA" id="ARBA00022801"/>
    </source>
</evidence>
<evidence type="ECO:0000313" key="18">
    <source>
        <dbReference type="Proteomes" id="UP000593591"/>
    </source>
</evidence>
<evidence type="ECO:0000256" key="7">
    <source>
        <dbReference type="ARBA" id="ARBA00022723"/>
    </source>
</evidence>
<dbReference type="KEGG" id="trc:DYE49_04270"/>
<dbReference type="GO" id="GO:0004515">
    <property type="term" value="F:nicotinate-nucleotide adenylyltransferase activity"/>
    <property type="evidence" value="ECO:0007669"/>
    <property type="project" value="UniProtKB-UniRule"/>
</dbReference>
<comment type="pathway">
    <text evidence="2 15">Cofactor biosynthesis; NAD(+) biosynthesis; deamido-NAD(+) from nicotinate D-ribonucleotide: step 1/1.</text>
</comment>
<evidence type="ECO:0000256" key="14">
    <source>
        <dbReference type="ARBA" id="ARBA00049417"/>
    </source>
</evidence>
<dbReference type="GO" id="GO:0046872">
    <property type="term" value="F:metal ion binding"/>
    <property type="evidence" value="ECO:0007669"/>
    <property type="project" value="UniProtKB-KW"/>
</dbReference>
<evidence type="ECO:0000256" key="13">
    <source>
        <dbReference type="ARBA" id="ARBA00048721"/>
    </source>
</evidence>
<evidence type="ECO:0000256" key="3">
    <source>
        <dbReference type="ARBA" id="ARBA00009014"/>
    </source>
</evidence>
<dbReference type="Gene3D" id="1.10.3210.10">
    <property type="entry name" value="Hypothetical protein af1432"/>
    <property type="match status" value="1"/>
</dbReference>
<dbReference type="EC" id="2.7.7.18" evidence="15"/>
<dbReference type="NCBIfam" id="TIGR00488">
    <property type="entry name" value="bis(5'-nucleosyl)-tetraphosphatase (symmetrical) YqeK"/>
    <property type="match status" value="1"/>
</dbReference>
<comment type="catalytic activity">
    <reaction evidence="13 15">
        <text>nicotinate beta-D-ribonucleotide + ATP + H(+) = deamido-NAD(+) + diphosphate</text>
        <dbReference type="Rhea" id="RHEA:22860"/>
        <dbReference type="ChEBI" id="CHEBI:15378"/>
        <dbReference type="ChEBI" id="CHEBI:30616"/>
        <dbReference type="ChEBI" id="CHEBI:33019"/>
        <dbReference type="ChEBI" id="CHEBI:57502"/>
        <dbReference type="ChEBI" id="CHEBI:58437"/>
        <dbReference type="EC" id="2.7.7.18"/>
    </reaction>
</comment>
<comment type="function">
    <text evidence="1 15">Catalyzes the reversible adenylation of nicotinate mononucleotide (NaMN) to nicotinic acid adenine dinucleotide (NaAD).</text>
</comment>
<evidence type="ECO:0000256" key="15">
    <source>
        <dbReference type="HAMAP-Rule" id="MF_00244"/>
    </source>
</evidence>
<keyword evidence="12 15" id="KW-0520">NAD</keyword>
<dbReference type="InterPro" id="IPR005249">
    <property type="entry name" value="YqeK"/>
</dbReference>
<dbReference type="Pfam" id="PF01467">
    <property type="entry name" value="CTP_transf_like"/>
    <property type="match status" value="1"/>
</dbReference>
<evidence type="ECO:0000256" key="5">
    <source>
        <dbReference type="ARBA" id="ARBA00022679"/>
    </source>
</evidence>
<sequence length="364" mass="42679">MKSIVLFRGSFDPVNIGHMMMALSALNLLKAERVIFIPSCNSIDKLDGLERIKMLKLAFRDFNVDKSKFMISPVEIKKEIHEPLDTIRYFKKKYSEMKLLYLLGQDEISSLSSFKGIEDMKKLVNFIYVSRTGYEANEELIKKYQMKKLDIMNMDIHSKEIRSGYHLYTSRSVIDYIADHQLYFCARLFSMMKPKRYYHSVSVAKTAYEIAIRSKCSLDPLECYQAGLFHDCGKNIPLEEQEALTHEFYSQYEPVEPFALHQFASCVIAKRDFGIDNEEVLSSICYHCTGRRNMSDMEKLIYAADKVEPTREFETKKSRLACYKNLEKGFITTLKEQEKFFLAHHIAYKEHFLSKEMYEQYLGE</sequence>
<keyword evidence="11" id="KW-0408">Iron</keyword>
<dbReference type="SMART" id="SM00471">
    <property type="entry name" value="HDc"/>
    <property type="match status" value="1"/>
</dbReference>
<keyword evidence="4 15" id="KW-0662">Pyridine nucleotide biosynthesis</keyword>
<evidence type="ECO:0000256" key="2">
    <source>
        <dbReference type="ARBA" id="ARBA00005019"/>
    </source>
</evidence>
<keyword evidence="9" id="KW-0378">Hydrolase</keyword>
<dbReference type="InterPro" id="IPR006674">
    <property type="entry name" value="HD_domain"/>
</dbReference>
<dbReference type="CDD" id="cd02165">
    <property type="entry name" value="NMNAT"/>
    <property type="match status" value="1"/>
</dbReference>
<dbReference type="AlphaFoldDB" id="A0A7M1XKK6"/>
<dbReference type="UniPathway" id="UPA00253">
    <property type="reaction ID" value="UER00332"/>
</dbReference>
<accession>A0A7M1XKK6</accession>
<reference evidence="17 18" key="1">
    <citation type="submission" date="2018-08" db="EMBL/GenBank/DDBJ databases">
        <title>The first complete genome of Treponema rectale (CHPAT), a commensal spirochete of the bovine rectum.</title>
        <authorList>
            <person name="Staton G.J."/>
            <person name="Clegg S.R."/>
            <person name="Carter S.D."/>
            <person name="Radford A.D."/>
            <person name="Darby A."/>
            <person name="Hall N."/>
            <person name="Birtles R.J."/>
            <person name="Evans N.J."/>
        </authorList>
    </citation>
    <scope>NUCLEOTIDE SEQUENCE [LARGE SCALE GENOMIC DNA]</scope>
    <source>
        <strain evidence="17 18">CHPA</strain>
    </source>
</reference>
<evidence type="ECO:0000256" key="4">
    <source>
        <dbReference type="ARBA" id="ARBA00022642"/>
    </source>
</evidence>